<evidence type="ECO:0000256" key="6">
    <source>
        <dbReference type="ARBA" id="ARBA00022882"/>
    </source>
</evidence>
<evidence type="ECO:0000313" key="16">
    <source>
        <dbReference type="Proteomes" id="UP000031643"/>
    </source>
</evidence>
<evidence type="ECO:0000256" key="2">
    <source>
        <dbReference type="ARBA" id="ARBA00022448"/>
    </source>
</evidence>
<dbReference type="AlphaFoldDB" id="A0A0A8K442"/>
<evidence type="ECO:0000256" key="12">
    <source>
        <dbReference type="SAM" id="MobiDB-lite"/>
    </source>
</evidence>
<feature type="transmembrane region" description="Helical" evidence="13">
    <location>
        <begin position="227"/>
        <end position="247"/>
    </location>
</feature>
<dbReference type="PANTHER" id="PTHR11537:SF254">
    <property type="entry name" value="POTASSIUM VOLTAGE-GATED CHANNEL PROTEIN SHAB"/>
    <property type="match status" value="1"/>
</dbReference>
<keyword evidence="9" id="KW-0406">Ion transport</keyword>
<evidence type="ECO:0000256" key="11">
    <source>
        <dbReference type="ARBA" id="ARBA00023303"/>
    </source>
</evidence>
<dbReference type="Proteomes" id="UP000031643">
    <property type="component" value="Chromosome"/>
</dbReference>
<keyword evidence="8 13" id="KW-1133">Transmembrane helix</keyword>
<name>A0A0A8K442_9HYPH</name>
<reference evidence="15 16" key="1">
    <citation type="submission" date="2014-09" db="EMBL/GenBank/DDBJ databases">
        <title>Genome sequencing of Methyloceanibacter caenitepidi Gela4.</title>
        <authorList>
            <person name="Takeuchi M."/>
            <person name="Susumu S."/>
            <person name="Kamagata Y."/>
            <person name="Oshima K."/>
            <person name="Hattori M."/>
            <person name="Iwasaki W."/>
        </authorList>
    </citation>
    <scope>NUCLEOTIDE SEQUENCE [LARGE SCALE GENOMIC DNA]</scope>
    <source>
        <strain evidence="15 16">Gela4</strain>
    </source>
</reference>
<dbReference type="InterPro" id="IPR005821">
    <property type="entry name" value="Ion_trans_dom"/>
</dbReference>
<evidence type="ECO:0000259" key="14">
    <source>
        <dbReference type="Pfam" id="PF00520"/>
    </source>
</evidence>
<feature type="region of interest" description="Disordered" evidence="12">
    <location>
        <begin position="1"/>
        <end position="35"/>
    </location>
</feature>
<keyword evidence="6" id="KW-0851">Voltage-gated channel</keyword>
<dbReference type="HOGENOM" id="CLU_011722_1_3_5"/>
<dbReference type="KEGG" id="mcg:GL4_1840"/>
<dbReference type="PANTHER" id="PTHR11537">
    <property type="entry name" value="VOLTAGE-GATED POTASSIUM CHANNEL"/>
    <property type="match status" value="1"/>
</dbReference>
<evidence type="ECO:0000313" key="15">
    <source>
        <dbReference type="EMBL" id="BAQ17292.1"/>
    </source>
</evidence>
<dbReference type="Gene3D" id="1.20.120.350">
    <property type="entry name" value="Voltage-gated potassium channels. Chain C"/>
    <property type="match status" value="1"/>
</dbReference>
<feature type="transmembrane region" description="Helical" evidence="13">
    <location>
        <begin position="115"/>
        <end position="133"/>
    </location>
</feature>
<evidence type="ECO:0000256" key="5">
    <source>
        <dbReference type="ARBA" id="ARBA00022826"/>
    </source>
</evidence>
<evidence type="ECO:0000256" key="13">
    <source>
        <dbReference type="SAM" id="Phobius"/>
    </source>
</evidence>
<dbReference type="InterPro" id="IPR028325">
    <property type="entry name" value="VG_K_chnl"/>
</dbReference>
<evidence type="ECO:0000256" key="1">
    <source>
        <dbReference type="ARBA" id="ARBA00004141"/>
    </source>
</evidence>
<keyword evidence="5" id="KW-0631">Potassium channel</keyword>
<dbReference type="EMBL" id="AP014648">
    <property type="protein sequence ID" value="BAQ17292.1"/>
    <property type="molecule type" value="Genomic_DNA"/>
</dbReference>
<dbReference type="GO" id="GO:0008076">
    <property type="term" value="C:voltage-gated potassium channel complex"/>
    <property type="evidence" value="ECO:0007669"/>
    <property type="project" value="InterPro"/>
</dbReference>
<keyword evidence="2" id="KW-0813">Transport</keyword>
<comment type="subcellular location">
    <subcellularLocation>
        <location evidence="1">Membrane</location>
        <topology evidence="1">Multi-pass membrane protein</topology>
    </subcellularLocation>
</comment>
<dbReference type="Gene3D" id="1.10.287.70">
    <property type="match status" value="1"/>
</dbReference>
<sequence length="290" mass="32827">MTSAPTTQSKAAHSGSEHTAEAVEPKEQHTAKEKEKPLRERMRLLYHGHSRAAHRFRYGIVVFDLITIAFIIATSFTPDAPWIEYLDVCFGVLILIEFCARLWVSPHPARDFTHFSTWADIVAILSFLAPIVGEGLGFLRVLRTVRLLHTYQLLSNLRVDFPFFRRNEETVVAVINIIVFLFITTGLVYETQHYRNPAIGNYVDALYFTVTTLTTTGFGDITLEGSFGRLIAVSIMIFGVTLFLRLLQTLLRPQKVRYPCPGCGLQRHEVDAVHCKACGEKLNIPDEGRF</sequence>
<feature type="transmembrane region" description="Helical" evidence="13">
    <location>
        <begin position="56"/>
        <end position="76"/>
    </location>
</feature>
<feature type="domain" description="Ion transport" evidence="14">
    <location>
        <begin position="64"/>
        <end position="247"/>
    </location>
</feature>
<feature type="compositionally biased region" description="Basic and acidic residues" evidence="12">
    <location>
        <begin position="15"/>
        <end position="35"/>
    </location>
</feature>
<gene>
    <name evidence="15" type="ORF">GL4_1840</name>
</gene>
<dbReference type="InterPro" id="IPR027359">
    <property type="entry name" value="Volt_channel_dom_sf"/>
</dbReference>
<accession>A0A0A8K442</accession>
<evidence type="ECO:0000256" key="10">
    <source>
        <dbReference type="ARBA" id="ARBA00023136"/>
    </source>
</evidence>
<keyword evidence="4 13" id="KW-0812">Transmembrane</keyword>
<keyword evidence="7" id="KW-0630">Potassium</keyword>
<dbReference type="GO" id="GO:0005249">
    <property type="term" value="F:voltage-gated potassium channel activity"/>
    <property type="evidence" value="ECO:0007669"/>
    <property type="project" value="InterPro"/>
</dbReference>
<keyword evidence="3" id="KW-0633">Potassium transport</keyword>
<protein>
    <submittedName>
        <fullName evidence="15">Potassium voltage-gated channel subfamily KQT</fullName>
    </submittedName>
</protein>
<proteinExistence type="predicted"/>
<evidence type="ECO:0000256" key="7">
    <source>
        <dbReference type="ARBA" id="ARBA00022958"/>
    </source>
</evidence>
<evidence type="ECO:0000256" key="3">
    <source>
        <dbReference type="ARBA" id="ARBA00022538"/>
    </source>
</evidence>
<keyword evidence="10 13" id="KW-0472">Membrane</keyword>
<feature type="transmembrane region" description="Helical" evidence="13">
    <location>
        <begin position="170"/>
        <end position="189"/>
    </location>
</feature>
<evidence type="ECO:0000256" key="9">
    <source>
        <dbReference type="ARBA" id="ARBA00023065"/>
    </source>
</evidence>
<evidence type="ECO:0000256" key="4">
    <source>
        <dbReference type="ARBA" id="ARBA00022692"/>
    </source>
</evidence>
<dbReference type="SUPFAM" id="SSF81324">
    <property type="entry name" value="Voltage-gated potassium channels"/>
    <property type="match status" value="1"/>
</dbReference>
<organism evidence="15 16">
    <name type="scientific">Methyloceanibacter caenitepidi</name>
    <dbReference type="NCBI Taxonomy" id="1384459"/>
    <lineage>
        <taxon>Bacteria</taxon>
        <taxon>Pseudomonadati</taxon>
        <taxon>Pseudomonadota</taxon>
        <taxon>Alphaproteobacteria</taxon>
        <taxon>Hyphomicrobiales</taxon>
        <taxon>Hyphomicrobiaceae</taxon>
        <taxon>Methyloceanibacter</taxon>
    </lineage>
</organism>
<dbReference type="GO" id="GO:0001508">
    <property type="term" value="P:action potential"/>
    <property type="evidence" value="ECO:0007669"/>
    <property type="project" value="TreeGrafter"/>
</dbReference>
<evidence type="ECO:0000256" key="8">
    <source>
        <dbReference type="ARBA" id="ARBA00022989"/>
    </source>
</evidence>
<keyword evidence="11" id="KW-0407">Ion channel</keyword>
<keyword evidence="16" id="KW-1185">Reference proteome</keyword>
<dbReference type="Pfam" id="PF00520">
    <property type="entry name" value="Ion_trans"/>
    <property type="match status" value="1"/>
</dbReference>
<feature type="compositionally biased region" description="Polar residues" evidence="12">
    <location>
        <begin position="1"/>
        <end position="11"/>
    </location>
</feature>